<organism evidence="2 3">
    <name type="scientific">Portibacter lacus</name>
    <dbReference type="NCBI Taxonomy" id="1099794"/>
    <lineage>
        <taxon>Bacteria</taxon>
        <taxon>Pseudomonadati</taxon>
        <taxon>Bacteroidota</taxon>
        <taxon>Saprospiria</taxon>
        <taxon>Saprospirales</taxon>
        <taxon>Haliscomenobacteraceae</taxon>
        <taxon>Portibacter</taxon>
    </lineage>
</organism>
<dbReference type="PANTHER" id="PTHR23408:SF3">
    <property type="entry name" value="METHYLMALONIC ACIDURIA TYPE A PROTEIN, MITOCHONDRIAL"/>
    <property type="match status" value="1"/>
</dbReference>
<evidence type="ECO:0000256" key="1">
    <source>
        <dbReference type="ARBA" id="ARBA00009625"/>
    </source>
</evidence>
<dbReference type="GO" id="GO:0005525">
    <property type="term" value="F:GTP binding"/>
    <property type="evidence" value="ECO:0007669"/>
    <property type="project" value="InterPro"/>
</dbReference>
<gene>
    <name evidence="2" type="primary">argK</name>
    <name evidence="2" type="ORF">GCM10007940_14890</name>
</gene>
<reference evidence="2" key="2">
    <citation type="submission" date="2023-01" db="EMBL/GenBank/DDBJ databases">
        <title>Draft genome sequence of Portibacter lacus strain NBRC 108769.</title>
        <authorList>
            <person name="Sun Q."/>
            <person name="Mori K."/>
        </authorList>
    </citation>
    <scope>NUCLEOTIDE SEQUENCE</scope>
    <source>
        <strain evidence="2">NBRC 108769</strain>
    </source>
</reference>
<evidence type="ECO:0000313" key="2">
    <source>
        <dbReference type="EMBL" id="GLR16874.1"/>
    </source>
</evidence>
<keyword evidence="2" id="KW-0808">Transferase</keyword>
<dbReference type="CDD" id="cd03114">
    <property type="entry name" value="MMAA-like"/>
    <property type="match status" value="1"/>
</dbReference>
<evidence type="ECO:0000313" key="3">
    <source>
        <dbReference type="Proteomes" id="UP001156666"/>
    </source>
</evidence>
<dbReference type="InterPro" id="IPR027417">
    <property type="entry name" value="P-loop_NTPase"/>
</dbReference>
<dbReference type="Gene3D" id="3.40.50.300">
    <property type="entry name" value="P-loop containing nucleotide triphosphate hydrolases"/>
    <property type="match status" value="1"/>
</dbReference>
<keyword evidence="2" id="KW-0418">Kinase</keyword>
<comment type="similarity">
    <text evidence="1">Belongs to the SIMIBI class G3E GTPase family. ArgK/MeaB subfamily.</text>
</comment>
<comment type="caution">
    <text evidence="2">The sequence shown here is derived from an EMBL/GenBank/DDBJ whole genome shotgun (WGS) entry which is preliminary data.</text>
</comment>
<dbReference type="SUPFAM" id="SSF52540">
    <property type="entry name" value="P-loop containing nucleoside triphosphate hydrolases"/>
    <property type="match status" value="1"/>
</dbReference>
<dbReference type="Pfam" id="PF03308">
    <property type="entry name" value="MeaB"/>
    <property type="match status" value="1"/>
</dbReference>
<dbReference type="PANTHER" id="PTHR23408">
    <property type="entry name" value="METHYLMALONYL-COA MUTASE"/>
    <property type="match status" value="1"/>
</dbReference>
<dbReference type="NCBIfam" id="TIGR00750">
    <property type="entry name" value="lao"/>
    <property type="match status" value="1"/>
</dbReference>
<dbReference type="InterPro" id="IPR005129">
    <property type="entry name" value="GTPase_ArgK"/>
</dbReference>
<dbReference type="GO" id="GO:0005737">
    <property type="term" value="C:cytoplasm"/>
    <property type="evidence" value="ECO:0007669"/>
    <property type="project" value="TreeGrafter"/>
</dbReference>
<keyword evidence="3" id="KW-1185">Reference proteome</keyword>
<dbReference type="GO" id="GO:0003924">
    <property type="term" value="F:GTPase activity"/>
    <property type="evidence" value="ECO:0007669"/>
    <property type="project" value="InterPro"/>
</dbReference>
<dbReference type="NCBIfam" id="NF006958">
    <property type="entry name" value="PRK09435.1"/>
    <property type="match status" value="1"/>
</dbReference>
<proteinExistence type="inferred from homology"/>
<reference evidence="2" key="1">
    <citation type="journal article" date="2014" name="Int. J. Syst. Evol. Microbiol.">
        <title>Complete genome sequence of Corynebacterium casei LMG S-19264T (=DSM 44701T), isolated from a smear-ripened cheese.</title>
        <authorList>
            <consortium name="US DOE Joint Genome Institute (JGI-PGF)"/>
            <person name="Walter F."/>
            <person name="Albersmeier A."/>
            <person name="Kalinowski J."/>
            <person name="Ruckert C."/>
        </authorList>
    </citation>
    <scope>NUCLEOTIDE SEQUENCE</scope>
    <source>
        <strain evidence="2">NBRC 108769</strain>
    </source>
</reference>
<dbReference type="EMBL" id="BSOH01000007">
    <property type="protein sequence ID" value="GLR16874.1"/>
    <property type="molecule type" value="Genomic_DNA"/>
</dbReference>
<protein>
    <submittedName>
        <fullName evidence="2">ATPase/protein kinase</fullName>
    </submittedName>
</protein>
<dbReference type="Proteomes" id="UP001156666">
    <property type="component" value="Unassembled WGS sequence"/>
</dbReference>
<dbReference type="AlphaFoldDB" id="A0AA37WEP5"/>
<dbReference type="GO" id="GO:0016301">
    <property type="term" value="F:kinase activity"/>
    <property type="evidence" value="ECO:0007669"/>
    <property type="project" value="UniProtKB-KW"/>
</dbReference>
<accession>A0AA37WEP5</accession>
<name>A0AA37WEP5_9BACT</name>
<dbReference type="RefSeq" id="WP_235291198.1">
    <property type="nucleotide sequence ID" value="NZ_BSOH01000007.1"/>
</dbReference>
<sequence length="337" mass="37450">MNINQQIPERNKMRAPIDYEALRAGIMGGDMIQLAKALTLVENKKLAFSPELLHFLSSLDSDKKTLRIAISGPPGAGKSTFIEQLGLKLIENGHKVAVLAIDPSSENTKGSILGDKTRMEKLSKSENAFIRPSANVLEQGGIRSSSYDAIKVCEAAGYNIIIIETVGVGQSEIQVTRITDLLYLLLSPGGGDELQGLKKGIVEMADQIIINKADGELMATAEQMKKEYRNAIHLSRKQSTPFPPRKVITVSALNDSNMEHFPAEIDSILESEEISNYIREHRKIQDAAWFKIKAQELIYHLITKNSQFNSAVDELAKREDIYQSLIELNQRFDNIIS</sequence>